<dbReference type="GO" id="GO:0016757">
    <property type="term" value="F:glycosyltransferase activity"/>
    <property type="evidence" value="ECO:0007669"/>
    <property type="project" value="InterPro"/>
</dbReference>
<name>A0A1G2DHT2_9BACT</name>
<organism evidence="3 4">
    <name type="scientific">Candidatus Lloydbacteria bacterium RIFCSPLOWO2_01_FULL_50_20</name>
    <dbReference type="NCBI Taxonomy" id="1798665"/>
    <lineage>
        <taxon>Bacteria</taxon>
        <taxon>Candidatus Lloydiibacteriota</taxon>
    </lineage>
</organism>
<feature type="domain" description="Glycosyltransferase subfamily 4-like N-terminal" evidence="2">
    <location>
        <begin position="19"/>
        <end position="195"/>
    </location>
</feature>
<evidence type="ECO:0000313" key="3">
    <source>
        <dbReference type="EMBL" id="OGZ13116.1"/>
    </source>
</evidence>
<evidence type="ECO:0000313" key="4">
    <source>
        <dbReference type="Proteomes" id="UP000178534"/>
    </source>
</evidence>
<protein>
    <recommendedName>
        <fullName evidence="5">Glycosyltransferase subfamily 4-like N-terminal domain-containing protein</fullName>
    </recommendedName>
</protein>
<reference evidence="3 4" key="1">
    <citation type="journal article" date="2016" name="Nat. Commun.">
        <title>Thousands of microbial genomes shed light on interconnected biogeochemical processes in an aquifer system.</title>
        <authorList>
            <person name="Anantharaman K."/>
            <person name="Brown C.T."/>
            <person name="Hug L.A."/>
            <person name="Sharon I."/>
            <person name="Castelle C.J."/>
            <person name="Probst A.J."/>
            <person name="Thomas B.C."/>
            <person name="Singh A."/>
            <person name="Wilkins M.J."/>
            <person name="Karaoz U."/>
            <person name="Brodie E.L."/>
            <person name="Williams K.H."/>
            <person name="Hubbard S.S."/>
            <person name="Banfield J.F."/>
        </authorList>
    </citation>
    <scope>NUCLEOTIDE SEQUENCE [LARGE SCALE GENOMIC DNA]</scope>
</reference>
<sequence length="417" mass="45706">MEPTEKKLKILYLITKSNFGGAQRYVYDLATETKKRGHDVVVGFGGDGTLAKKLTEAGVRTISIEGLWRDINILTDVKTFLRLLDCFASERPDIIHLNSSKMGGLGALAARLWNAWNWIFSFLGRGGHPARIIFTGHGWAFNEERTDLERFIIGSLHWLTIQLAHQTIAVSRKTREQVGALPFSWHKLTVIHNGVGTIATLPREEALSLILGEKKEAFLSGAPLGHSTPTGETLVIGTLAELHKNKGLSYAIEGMALLKKQTDLSATAQAGAKVIFLILGEGEERKRLEDQINKLGLEEHVFLAGNKENGVELLSAFDVFLLPSITEAFPYAILEAGKAGLPIVATAVGGIPEVIDDMESGILIQSKNPGEVARALSYLIKYPERRKELGGAIAKRIADRFNVETMVNETLALYTNT</sequence>
<dbReference type="Pfam" id="PF13439">
    <property type="entry name" value="Glyco_transf_4"/>
    <property type="match status" value="1"/>
</dbReference>
<evidence type="ECO:0000259" key="1">
    <source>
        <dbReference type="Pfam" id="PF00534"/>
    </source>
</evidence>
<dbReference type="Proteomes" id="UP000178534">
    <property type="component" value="Unassembled WGS sequence"/>
</dbReference>
<gene>
    <name evidence="3" type="ORF">A2942_01525</name>
</gene>
<evidence type="ECO:0000259" key="2">
    <source>
        <dbReference type="Pfam" id="PF13439"/>
    </source>
</evidence>
<dbReference type="Pfam" id="PF00534">
    <property type="entry name" value="Glycos_transf_1"/>
    <property type="match status" value="1"/>
</dbReference>
<comment type="caution">
    <text evidence="3">The sequence shown here is derived from an EMBL/GenBank/DDBJ whole genome shotgun (WGS) entry which is preliminary data.</text>
</comment>
<dbReference type="CDD" id="cd03808">
    <property type="entry name" value="GT4_CapM-like"/>
    <property type="match status" value="1"/>
</dbReference>
<proteinExistence type="predicted"/>
<dbReference type="PANTHER" id="PTHR12526">
    <property type="entry name" value="GLYCOSYLTRANSFERASE"/>
    <property type="match status" value="1"/>
</dbReference>
<dbReference type="Gene3D" id="3.40.50.2000">
    <property type="entry name" value="Glycogen Phosphorylase B"/>
    <property type="match status" value="2"/>
</dbReference>
<dbReference type="InterPro" id="IPR028098">
    <property type="entry name" value="Glyco_trans_4-like_N"/>
</dbReference>
<dbReference type="STRING" id="1798665.A2942_01525"/>
<accession>A0A1G2DHT2</accession>
<dbReference type="EMBL" id="MHLP01000012">
    <property type="protein sequence ID" value="OGZ13116.1"/>
    <property type="molecule type" value="Genomic_DNA"/>
</dbReference>
<dbReference type="AlphaFoldDB" id="A0A1G2DHT2"/>
<evidence type="ECO:0008006" key="5">
    <source>
        <dbReference type="Google" id="ProtNLM"/>
    </source>
</evidence>
<dbReference type="SUPFAM" id="SSF53756">
    <property type="entry name" value="UDP-Glycosyltransferase/glycogen phosphorylase"/>
    <property type="match status" value="1"/>
</dbReference>
<dbReference type="InterPro" id="IPR001296">
    <property type="entry name" value="Glyco_trans_1"/>
</dbReference>
<feature type="domain" description="Glycosyl transferase family 1" evidence="1">
    <location>
        <begin position="232"/>
        <end position="392"/>
    </location>
</feature>